<accession>A0ABT3G169</accession>
<dbReference type="RefSeq" id="WP_264512670.1">
    <property type="nucleotide sequence ID" value="NZ_JAPDDR010000003.1"/>
</dbReference>
<organism evidence="2 3">
    <name type="scientific">Luteolibacter rhizosphaerae</name>
    <dbReference type="NCBI Taxonomy" id="2989719"/>
    <lineage>
        <taxon>Bacteria</taxon>
        <taxon>Pseudomonadati</taxon>
        <taxon>Verrucomicrobiota</taxon>
        <taxon>Verrucomicrobiia</taxon>
        <taxon>Verrucomicrobiales</taxon>
        <taxon>Verrucomicrobiaceae</taxon>
        <taxon>Luteolibacter</taxon>
    </lineage>
</organism>
<feature type="chain" id="PRO_5045681711" evidence="1">
    <location>
        <begin position="22"/>
        <end position="173"/>
    </location>
</feature>
<comment type="caution">
    <text evidence="2">The sequence shown here is derived from an EMBL/GenBank/DDBJ whole genome shotgun (WGS) entry which is preliminary data.</text>
</comment>
<keyword evidence="3" id="KW-1185">Reference proteome</keyword>
<evidence type="ECO:0000313" key="2">
    <source>
        <dbReference type="EMBL" id="MCW1913329.1"/>
    </source>
</evidence>
<dbReference type="PROSITE" id="PS51257">
    <property type="entry name" value="PROKAR_LIPOPROTEIN"/>
    <property type="match status" value="1"/>
</dbReference>
<sequence length="173" mass="17874">MKLVLPLLPIAAALLSVSCGGGGLDYAEASAPTAPYQVAVVKGFGYKVDGPDARGKQLSNEFASVLAEEIQNVGKFSKVTTASESGRALRIEGDVTYLEEGNNALRIGIGMGAGSAHFNCTGRFVDNSTGKLLGTFEVERSSKSGLRGVADTFPIIRRSAAGDIAAKAAELAH</sequence>
<evidence type="ECO:0000313" key="3">
    <source>
        <dbReference type="Proteomes" id="UP001165653"/>
    </source>
</evidence>
<reference evidence="2" key="1">
    <citation type="submission" date="2022-10" db="EMBL/GenBank/DDBJ databases">
        <title>Luteolibacter sp. GHJ8, whole genome shotgun sequencing project.</title>
        <authorList>
            <person name="Zhao G."/>
            <person name="Shen L."/>
        </authorList>
    </citation>
    <scope>NUCLEOTIDE SEQUENCE</scope>
    <source>
        <strain evidence="2">GHJ8</strain>
    </source>
</reference>
<gene>
    <name evidence="2" type="ORF">OJ996_07085</name>
</gene>
<keyword evidence="1" id="KW-0732">Signal</keyword>
<feature type="signal peptide" evidence="1">
    <location>
        <begin position="1"/>
        <end position="21"/>
    </location>
</feature>
<name>A0ABT3G169_9BACT</name>
<protein>
    <submittedName>
        <fullName evidence="2">DUF4410 domain-containing protein</fullName>
    </submittedName>
</protein>
<proteinExistence type="predicted"/>
<dbReference type="EMBL" id="JAPDDR010000003">
    <property type="protein sequence ID" value="MCW1913329.1"/>
    <property type="molecule type" value="Genomic_DNA"/>
</dbReference>
<dbReference type="InterPro" id="IPR025522">
    <property type="entry name" value="DUF4410"/>
</dbReference>
<dbReference type="Pfam" id="PF14366">
    <property type="entry name" value="DUF4410"/>
    <property type="match status" value="1"/>
</dbReference>
<evidence type="ECO:0000256" key="1">
    <source>
        <dbReference type="SAM" id="SignalP"/>
    </source>
</evidence>
<dbReference type="Proteomes" id="UP001165653">
    <property type="component" value="Unassembled WGS sequence"/>
</dbReference>